<evidence type="ECO:0000256" key="1">
    <source>
        <dbReference type="SAM" id="MobiDB-lite"/>
    </source>
</evidence>
<evidence type="ECO:0000313" key="2">
    <source>
        <dbReference type="EMBL" id="GJE66888.1"/>
    </source>
</evidence>
<reference evidence="2" key="2">
    <citation type="submission" date="2021-08" db="EMBL/GenBank/DDBJ databases">
        <authorList>
            <person name="Tani A."/>
            <person name="Ola A."/>
            <person name="Ogura Y."/>
            <person name="Katsura K."/>
            <person name="Hayashi T."/>
        </authorList>
    </citation>
    <scope>NUCLEOTIDE SEQUENCE</scope>
    <source>
        <strain evidence="2">NBRC 15686</strain>
    </source>
</reference>
<organism evidence="2 3">
    <name type="scientific">Methylorubrum aminovorans</name>
    <dbReference type="NCBI Taxonomy" id="269069"/>
    <lineage>
        <taxon>Bacteria</taxon>
        <taxon>Pseudomonadati</taxon>
        <taxon>Pseudomonadota</taxon>
        <taxon>Alphaproteobacteria</taxon>
        <taxon>Hyphomicrobiales</taxon>
        <taxon>Methylobacteriaceae</taxon>
        <taxon>Methylorubrum</taxon>
    </lineage>
</organism>
<feature type="compositionally biased region" description="Pro residues" evidence="1">
    <location>
        <begin position="90"/>
        <end position="100"/>
    </location>
</feature>
<dbReference type="Proteomes" id="UP001055039">
    <property type="component" value="Unassembled WGS sequence"/>
</dbReference>
<proteinExistence type="predicted"/>
<accession>A0ABQ4UIR4</accession>
<comment type="caution">
    <text evidence="2">The sequence shown here is derived from an EMBL/GenBank/DDBJ whole genome shotgun (WGS) entry which is preliminary data.</text>
</comment>
<dbReference type="EMBL" id="BPRC01000018">
    <property type="protein sequence ID" value="GJE66888.1"/>
    <property type="molecule type" value="Genomic_DNA"/>
</dbReference>
<name>A0ABQ4UIR4_9HYPH</name>
<feature type="compositionally biased region" description="Basic residues" evidence="1">
    <location>
        <begin position="38"/>
        <end position="53"/>
    </location>
</feature>
<reference evidence="2" key="1">
    <citation type="journal article" date="2021" name="Front. Microbiol.">
        <title>Comprehensive Comparative Genomics and Phenotyping of Methylobacterium Species.</title>
        <authorList>
            <person name="Alessa O."/>
            <person name="Ogura Y."/>
            <person name="Fujitani Y."/>
            <person name="Takami H."/>
            <person name="Hayashi T."/>
            <person name="Sahin N."/>
            <person name="Tani A."/>
        </authorList>
    </citation>
    <scope>NUCLEOTIDE SEQUENCE</scope>
    <source>
        <strain evidence="2">NBRC 15686</strain>
    </source>
</reference>
<dbReference type="RefSeq" id="WP_238226840.1">
    <property type="nucleotide sequence ID" value="NZ_BAAADH010000046.1"/>
</dbReference>
<gene>
    <name evidence="2" type="ORF">LNAOJCKE_4112</name>
</gene>
<feature type="region of interest" description="Disordered" evidence="1">
    <location>
        <begin position="29"/>
        <end position="133"/>
    </location>
</feature>
<evidence type="ECO:0000313" key="3">
    <source>
        <dbReference type="Proteomes" id="UP001055039"/>
    </source>
</evidence>
<sequence length="146" mass="15712">MSISAVLRELMAAGLQGEALIAAVERIEDVGDQEKRQTRAARNKRYKERLKARKAADAAEAADEPGDKTLKTSKTSYEGSPKTKASPDPSKNPTPLPPGDGAPTSAKKGHRLPDNFRVSPAGRSFARNAGWTDAEIDEAEAEFVDH</sequence>
<protein>
    <submittedName>
        <fullName evidence="2">Uncharacterized protein</fullName>
    </submittedName>
</protein>
<keyword evidence="3" id="KW-1185">Reference proteome</keyword>